<evidence type="ECO:0000313" key="4">
    <source>
        <dbReference type="Proteomes" id="UP000253998"/>
    </source>
</evidence>
<dbReference type="InterPro" id="IPR009671">
    <property type="entry name" value="RraB_dom"/>
</dbReference>
<dbReference type="AlphaFoldDB" id="A0A8B2U3S0"/>
<protein>
    <submittedName>
        <fullName evidence="3">TIGR01619 family protein</fullName>
    </submittedName>
</protein>
<dbReference type="EMBL" id="QEPM01000001">
    <property type="protein sequence ID" value="RDE72338.1"/>
    <property type="molecule type" value="Genomic_DNA"/>
</dbReference>
<evidence type="ECO:0000259" key="1">
    <source>
        <dbReference type="Pfam" id="PF05117"/>
    </source>
</evidence>
<dbReference type="Gene3D" id="3.30.70.970">
    <property type="entry name" value="RraB-like"/>
    <property type="match status" value="1"/>
</dbReference>
<dbReference type="Proteomes" id="UP000253998">
    <property type="component" value="Unassembled WGS sequence"/>
</dbReference>
<dbReference type="InterPro" id="IPR006506">
    <property type="entry name" value="CHP01619"/>
</dbReference>
<dbReference type="NCBIfam" id="TIGR01619">
    <property type="entry name" value="hyp_HI0040"/>
    <property type="match status" value="1"/>
</dbReference>
<dbReference type="PIRSF" id="PIRSF017962">
    <property type="entry name" value="UCP017962"/>
    <property type="match status" value="1"/>
</dbReference>
<proteinExistence type="predicted"/>
<evidence type="ECO:0000259" key="2">
    <source>
        <dbReference type="Pfam" id="PF06877"/>
    </source>
</evidence>
<comment type="caution">
    <text evidence="3">The sequence shown here is derived from an EMBL/GenBank/DDBJ whole genome shotgun (WGS) entry which is preliminary data.</text>
</comment>
<accession>A0A8B2U3S0</accession>
<sequence length="262" mass="30792">MPLKNPEQNWQNYRTLINGNMASCTVNLDIFEQFTPDKFNKIVQVSLPYEADENTMPTLDEHHRVVKELFKILVQASALPELLYAGHIFTEGHLKLYFYCDETTALFGVLDQFKEDIEEITVQADPNWDTYFDFLLPSPLEMKLNVTEEILDMLLQNGRDLADNYLVEHTFQFAEEQQMFQFMEEANLRDLSYHSMSYSSAPVIFEDEDDKEGFYIVKIEQEMTLDNDDIFRYVEQFERLAEKFSGEYVGWESDTINQVKAN</sequence>
<gene>
    <name evidence="3" type="ORF">DPV83_01580</name>
</gene>
<dbReference type="RefSeq" id="WP_111294535.1">
    <property type="nucleotide sequence ID" value="NZ_QEPM01000001.1"/>
</dbReference>
<dbReference type="SUPFAM" id="SSF89946">
    <property type="entry name" value="Hypothetical protein VC0424"/>
    <property type="match status" value="1"/>
</dbReference>
<evidence type="ECO:0000313" key="3">
    <source>
        <dbReference type="EMBL" id="RDE72338.1"/>
    </source>
</evidence>
<dbReference type="Pfam" id="PF06877">
    <property type="entry name" value="RraB"/>
    <property type="match status" value="1"/>
</dbReference>
<organism evidence="3 4">
    <name type="scientific">Aggregatibacter segnis</name>
    <dbReference type="NCBI Taxonomy" id="739"/>
    <lineage>
        <taxon>Bacteria</taxon>
        <taxon>Pseudomonadati</taxon>
        <taxon>Pseudomonadota</taxon>
        <taxon>Gammaproteobacteria</taxon>
        <taxon>Pasteurellales</taxon>
        <taxon>Pasteurellaceae</taxon>
        <taxon>Aggregatibacter</taxon>
    </lineage>
</organism>
<dbReference type="InterPro" id="IPR036701">
    <property type="entry name" value="RraB-like_sf"/>
</dbReference>
<dbReference type="InterPro" id="IPR016097">
    <property type="entry name" value="DUF695"/>
</dbReference>
<dbReference type="Pfam" id="PF05117">
    <property type="entry name" value="DUF695"/>
    <property type="match status" value="1"/>
</dbReference>
<feature type="domain" description="DUF695" evidence="1">
    <location>
        <begin position="8"/>
        <end position="136"/>
    </location>
</feature>
<name>A0A8B2U3S0_9PAST</name>
<reference evidence="3 4" key="1">
    <citation type="submission" date="2018-05" db="EMBL/GenBank/DDBJ databases">
        <title>Draft Genome Sequences for a Diverse set of 7 Haemophilus Species.</title>
        <authorList>
            <person name="Nichols M."/>
            <person name="Topaz N."/>
            <person name="Wang X."/>
            <person name="Wang X."/>
            <person name="Boxrud D."/>
        </authorList>
    </citation>
    <scope>NUCLEOTIDE SEQUENCE [LARGE SCALE GENOMIC DNA]</scope>
    <source>
        <strain evidence="3 4">C2001002503</strain>
    </source>
</reference>
<feature type="domain" description="Regulator of ribonuclease activity B" evidence="2">
    <location>
        <begin position="146"/>
        <end position="252"/>
    </location>
</feature>